<evidence type="ECO:0000313" key="4">
    <source>
        <dbReference type="EMBL" id="ROH89693.1"/>
    </source>
</evidence>
<dbReference type="GO" id="GO:0003700">
    <property type="term" value="F:DNA-binding transcription factor activity"/>
    <property type="evidence" value="ECO:0007669"/>
    <property type="project" value="InterPro"/>
</dbReference>
<dbReference type="InterPro" id="IPR000551">
    <property type="entry name" value="MerR-type_HTH_dom"/>
</dbReference>
<dbReference type="NCBIfam" id="TIGR02047">
    <property type="entry name" value="CadR-PbrR"/>
    <property type="match status" value="1"/>
</dbReference>
<dbReference type="PROSITE" id="PS50937">
    <property type="entry name" value="HTH_MERR_2"/>
    <property type="match status" value="1"/>
</dbReference>
<dbReference type="PANTHER" id="PTHR30204:SF92">
    <property type="entry name" value="HTH-TYPE TRANSCRIPTIONAL REGULATOR ZNTR"/>
    <property type="match status" value="1"/>
</dbReference>
<organism evidence="4 5">
    <name type="scientific">Stagnimonas aquatica</name>
    <dbReference type="NCBI Taxonomy" id="2689987"/>
    <lineage>
        <taxon>Bacteria</taxon>
        <taxon>Pseudomonadati</taxon>
        <taxon>Pseudomonadota</taxon>
        <taxon>Gammaproteobacteria</taxon>
        <taxon>Nevskiales</taxon>
        <taxon>Nevskiaceae</taxon>
        <taxon>Stagnimonas</taxon>
    </lineage>
</organism>
<dbReference type="AlphaFoldDB" id="A0A3N0VA75"/>
<accession>A0A3N0VA75</accession>
<comment type="caution">
    <text evidence="4">The sequence shown here is derived from an EMBL/GenBank/DDBJ whole genome shotgun (WGS) entry which is preliminary data.</text>
</comment>
<gene>
    <name evidence="4" type="primary">cadR</name>
    <name evidence="4" type="ORF">ED208_11260</name>
</gene>
<evidence type="ECO:0000256" key="1">
    <source>
        <dbReference type="ARBA" id="ARBA00023125"/>
    </source>
</evidence>
<dbReference type="RefSeq" id="WP_123211990.1">
    <property type="nucleotide sequence ID" value="NZ_RJVO01000004.1"/>
</dbReference>
<evidence type="ECO:0000313" key="5">
    <source>
        <dbReference type="Proteomes" id="UP000282106"/>
    </source>
</evidence>
<dbReference type="InterPro" id="IPR011791">
    <property type="entry name" value="CadR-PbrR"/>
</dbReference>
<dbReference type="GO" id="GO:0003677">
    <property type="term" value="F:DNA binding"/>
    <property type="evidence" value="ECO:0007669"/>
    <property type="project" value="UniProtKB-KW"/>
</dbReference>
<dbReference type="GO" id="GO:0046872">
    <property type="term" value="F:metal ion binding"/>
    <property type="evidence" value="ECO:0007669"/>
    <property type="project" value="InterPro"/>
</dbReference>
<feature type="region of interest" description="Disordered" evidence="2">
    <location>
        <begin position="127"/>
        <end position="155"/>
    </location>
</feature>
<proteinExistence type="predicted"/>
<sequence length="155" mass="17454">MLKTYRIGDLATLLAVPVETIRYYERETLLPKPARSDGNYRLYTSVERERLEFILNCRALDMTLQEIRNLLRLRDAPELGCGGVNDVLDEHIEHVAERIKVLRGLQSQLKALRLRCETPQASKDCGILQGLSEGSKGRPKPGRSTDTHGQLKAGV</sequence>
<dbReference type="InParanoid" id="A0A3N0VA75"/>
<dbReference type="GO" id="GO:0045893">
    <property type="term" value="P:positive regulation of DNA-templated transcription"/>
    <property type="evidence" value="ECO:0007669"/>
    <property type="project" value="InterPro"/>
</dbReference>
<dbReference type="InterPro" id="IPR047057">
    <property type="entry name" value="MerR_fam"/>
</dbReference>
<dbReference type="SMART" id="SM00422">
    <property type="entry name" value="HTH_MERR"/>
    <property type="match status" value="1"/>
</dbReference>
<evidence type="ECO:0000259" key="3">
    <source>
        <dbReference type="PROSITE" id="PS50937"/>
    </source>
</evidence>
<evidence type="ECO:0000256" key="2">
    <source>
        <dbReference type="SAM" id="MobiDB-lite"/>
    </source>
</evidence>
<keyword evidence="5" id="KW-1185">Reference proteome</keyword>
<dbReference type="InterPro" id="IPR009061">
    <property type="entry name" value="DNA-bd_dom_put_sf"/>
</dbReference>
<dbReference type="EMBL" id="RJVO01000004">
    <property type="protein sequence ID" value="ROH89693.1"/>
    <property type="molecule type" value="Genomic_DNA"/>
</dbReference>
<reference evidence="4 5" key="1">
    <citation type="submission" date="2018-10" db="EMBL/GenBank/DDBJ databases">
        <authorList>
            <person name="Chen W.-M."/>
        </authorList>
    </citation>
    <scope>NUCLEOTIDE SEQUENCE [LARGE SCALE GENOMIC DNA]</scope>
    <source>
        <strain evidence="4 5">THS-13</strain>
    </source>
</reference>
<feature type="domain" description="HTH merR-type" evidence="3">
    <location>
        <begin position="4"/>
        <end position="73"/>
    </location>
</feature>
<dbReference type="PANTHER" id="PTHR30204">
    <property type="entry name" value="REDOX-CYCLING DRUG-SENSING TRANSCRIPTIONAL ACTIVATOR SOXR"/>
    <property type="match status" value="1"/>
</dbReference>
<protein>
    <submittedName>
        <fullName evidence="4">Cd(II)/Pb(II)-responsive transcriptional regulator</fullName>
    </submittedName>
</protein>
<name>A0A3N0VA75_9GAMM</name>
<dbReference type="FunCoup" id="A0A3N0VA75">
    <property type="interactions" value="144"/>
</dbReference>
<keyword evidence="1" id="KW-0238">DNA-binding</keyword>
<dbReference type="Proteomes" id="UP000282106">
    <property type="component" value="Unassembled WGS sequence"/>
</dbReference>
<dbReference type="CDD" id="cd04784">
    <property type="entry name" value="HTH_CadR-PbrR"/>
    <property type="match status" value="1"/>
</dbReference>
<dbReference type="Pfam" id="PF13411">
    <property type="entry name" value="MerR_1"/>
    <property type="match status" value="1"/>
</dbReference>
<dbReference type="Gene3D" id="1.10.1660.10">
    <property type="match status" value="1"/>
</dbReference>
<dbReference type="SUPFAM" id="SSF46955">
    <property type="entry name" value="Putative DNA-binding domain"/>
    <property type="match status" value="1"/>
</dbReference>